<accession>A0ABX5QFV9</accession>
<name>A0ABX5QFV9_9MICO</name>
<dbReference type="PANTHER" id="PTHR43557:SF4">
    <property type="entry name" value="APOPTOSIS-INDUCING FACTOR 1, MITOCHONDRIAL"/>
    <property type="match status" value="1"/>
</dbReference>
<proteinExistence type="predicted"/>
<dbReference type="SUPFAM" id="SSF51905">
    <property type="entry name" value="FAD/NAD(P)-binding domain"/>
    <property type="match status" value="1"/>
</dbReference>
<evidence type="ECO:0000259" key="5">
    <source>
        <dbReference type="Pfam" id="PF07992"/>
    </source>
</evidence>
<feature type="domain" description="FAD/NAD(P)-binding" evidence="5">
    <location>
        <begin position="7"/>
        <end position="301"/>
    </location>
</feature>
<organism evidence="6 7">
    <name type="scientific">Leucobacter muris</name>
    <dbReference type="NCBI Taxonomy" id="1935379"/>
    <lineage>
        <taxon>Bacteria</taxon>
        <taxon>Bacillati</taxon>
        <taxon>Actinomycetota</taxon>
        <taxon>Actinomycetes</taxon>
        <taxon>Micrococcales</taxon>
        <taxon>Microbacteriaceae</taxon>
        <taxon>Leucobacter</taxon>
    </lineage>
</organism>
<evidence type="ECO:0000256" key="3">
    <source>
        <dbReference type="ARBA" id="ARBA00023002"/>
    </source>
</evidence>
<protein>
    <submittedName>
        <fullName evidence="6">NAD(P)/FAD-dependent oxidoreductase</fullName>
    </submittedName>
</protein>
<evidence type="ECO:0000313" key="6">
    <source>
        <dbReference type="EMBL" id="QAB17974.1"/>
    </source>
</evidence>
<dbReference type="InterPro" id="IPR023753">
    <property type="entry name" value="FAD/NAD-binding_dom"/>
</dbReference>
<dbReference type="Gene3D" id="3.50.50.60">
    <property type="entry name" value="FAD/NAD(P)-binding domain"/>
    <property type="match status" value="2"/>
</dbReference>
<feature type="compositionally biased region" description="Basic and acidic residues" evidence="4">
    <location>
        <begin position="385"/>
        <end position="397"/>
    </location>
</feature>
<evidence type="ECO:0000256" key="4">
    <source>
        <dbReference type="SAM" id="MobiDB-lite"/>
    </source>
</evidence>
<keyword evidence="7" id="KW-1185">Reference proteome</keyword>
<dbReference type="Gene3D" id="3.30.390.30">
    <property type="match status" value="1"/>
</dbReference>
<dbReference type="InterPro" id="IPR036188">
    <property type="entry name" value="FAD/NAD-bd_sf"/>
</dbReference>
<dbReference type="InterPro" id="IPR050446">
    <property type="entry name" value="FAD-oxidoreductase/Apoptosis"/>
</dbReference>
<dbReference type="RefSeq" id="WP_128386968.1">
    <property type="nucleotide sequence ID" value="NZ_CP035037.1"/>
</dbReference>
<dbReference type="Proteomes" id="UP000285768">
    <property type="component" value="Chromosome"/>
</dbReference>
<keyword evidence="1" id="KW-0285">Flavoprotein</keyword>
<dbReference type="PANTHER" id="PTHR43557">
    <property type="entry name" value="APOPTOSIS-INDUCING FACTOR 1"/>
    <property type="match status" value="1"/>
</dbReference>
<evidence type="ECO:0000256" key="2">
    <source>
        <dbReference type="ARBA" id="ARBA00022827"/>
    </source>
</evidence>
<evidence type="ECO:0000313" key="7">
    <source>
        <dbReference type="Proteomes" id="UP000285768"/>
    </source>
</evidence>
<reference evidence="6 7" key="1">
    <citation type="submission" date="2019-01" db="EMBL/GenBank/DDBJ databases">
        <title>Leucobacter muris sp. nov. isolated from the nose of a laboratory mouse.</title>
        <authorList>
            <person name="Benga L."/>
            <person name="Sproeer C."/>
            <person name="Schumann P."/>
            <person name="Verbarg S."/>
            <person name="Bunk B."/>
            <person name="Engelhardt E."/>
            <person name="Benten P.M."/>
            <person name="Sager M."/>
        </authorList>
    </citation>
    <scope>NUCLEOTIDE SEQUENCE [LARGE SCALE GENOMIC DNA]</scope>
    <source>
        <strain evidence="6 7">DSM 101948</strain>
    </source>
</reference>
<sequence length="404" mass="43695">MADYSEYRYLIVGGGMVADSAARGIRELDPEGTIGIVAEEQTPPVTRPALSKKLWTDPAFAFDDVWLDTEADTGATRHAGERAVEIDRGERVVRTEHGAEFRYEQLLLATGGSPGTAGLPDDDRIVFFRSVEDYRRLRGLAGGERHVAVVGGSFIGTELAAALVQNDTRVTLVFPDEVLGGSKFPAELASRFQRMYEREGVTIVSGAKAEGAGFEADGSVRLALSDGGSLTCDAVVVGVGVTPNIELARGAGLETDDGVLVDDRLRTSDPRVFAAGDIASYPDEILGRRRIEHVDNATEMGHQAGRNLAGADEPYDHTPYFYSVVFGNRYEAVGTLDPSLETVEQWDGERGVVYYVDGDRVAGVLLWNVEGRRDDARDAIANADGSDHDALRRRIPTEDGETED</sequence>
<dbReference type="InterPro" id="IPR016156">
    <property type="entry name" value="FAD/NAD-linked_Rdtase_dimer_sf"/>
</dbReference>
<evidence type="ECO:0000256" key="1">
    <source>
        <dbReference type="ARBA" id="ARBA00022630"/>
    </source>
</evidence>
<dbReference type="SUPFAM" id="SSF55424">
    <property type="entry name" value="FAD/NAD-linked reductases, dimerisation (C-terminal) domain"/>
    <property type="match status" value="1"/>
</dbReference>
<keyword evidence="3" id="KW-0560">Oxidoreductase</keyword>
<dbReference type="EMBL" id="CP035037">
    <property type="protein sequence ID" value="QAB17974.1"/>
    <property type="molecule type" value="Genomic_DNA"/>
</dbReference>
<feature type="region of interest" description="Disordered" evidence="4">
    <location>
        <begin position="383"/>
        <end position="404"/>
    </location>
</feature>
<gene>
    <name evidence="6" type="ORF">Leucomu_08620</name>
</gene>
<keyword evidence="2" id="KW-0274">FAD</keyword>
<dbReference type="SMART" id="SM01353">
    <property type="entry name" value="AIF_C"/>
    <property type="match status" value="1"/>
</dbReference>
<dbReference type="Pfam" id="PF07992">
    <property type="entry name" value="Pyr_redox_2"/>
    <property type="match status" value="1"/>
</dbReference>
<dbReference type="PRINTS" id="PR00368">
    <property type="entry name" value="FADPNR"/>
</dbReference>